<dbReference type="SUPFAM" id="SSF103473">
    <property type="entry name" value="MFS general substrate transporter"/>
    <property type="match status" value="1"/>
</dbReference>
<reference evidence="8 9" key="1">
    <citation type="journal article" date="2013" name="Genome Announc.">
        <title>Draft Genome Sequence of Arthrobacter crystallopoietes Strain BAB-32, Revealing Genes for Bioremediation.</title>
        <authorList>
            <person name="Joshi M.N."/>
            <person name="Pandit A.S."/>
            <person name="Sharma A."/>
            <person name="Pandya R.V."/>
            <person name="Desai S.M."/>
            <person name="Saxena A.K."/>
            <person name="Bagatharia S.B."/>
        </authorList>
    </citation>
    <scope>NUCLEOTIDE SEQUENCE [LARGE SCALE GENOMIC DNA]</scope>
    <source>
        <strain evidence="8 9">BAB-32</strain>
    </source>
</reference>
<feature type="region of interest" description="Disordered" evidence="5">
    <location>
        <begin position="483"/>
        <end position="541"/>
    </location>
</feature>
<keyword evidence="4 6" id="KW-0472">Membrane</keyword>
<sequence length="541" mass="55449">MLKAGGDARVNALRRMMMSQPAGGEQDEGLHPAYPLRPVLWAAILASFVAFLDGAIVNVALPAMSDEFGGGLALQQWVVDAYLLTLGALILLAGSLSDGFGRVRILRLGLLLFGAASLACALASSGAVLVAARAVQGVGGALLVPSSLALIMSAYSGPAQGRAIGTWTGWTGTSAIAGPLLGGVLVDMFSWRWIFGINVLPIAATLVLLSRLKDPPPARRRPPVDLAGAVLAAAGLAGTVFGLIEQQRLGWTHPAVLGCLVLGLACLVAFLWWEGRTPYPMMPLELFRSRNFGIGNIATAFIYAALSLGMLMVVLFLQQVAGFSATQAGLATLPVAVLMLLFSASFGGLAGKFGPRVFMAAGPVLLGAGYLLMLAARTPVDFWLQLLPGLVVCGLGLAITVAPLTAGILSAVRPEESGIGSAINNAVSRVAGLIAVAFAAVVTGGTLDDGGFHRVLLVVALLAVAGGLISAWGIRNVPAPAGPPVETPGRAAPETIASEHASGEERAGGAAQDGREEPAGGESGPSVRGAARWNGNRRQQY</sequence>
<dbReference type="InterPro" id="IPR036259">
    <property type="entry name" value="MFS_trans_sf"/>
</dbReference>
<evidence type="ECO:0000256" key="1">
    <source>
        <dbReference type="ARBA" id="ARBA00004651"/>
    </source>
</evidence>
<gene>
    <name evidence="8" type="ORF">D477_006441</name>
</gene>
<feature type="transmembrane region" description="Helical" evidence="6">
    <location>
        <begin position="294"/>
        <end position="317"/>
    </location>
</feature>
<dbReference type="EMBL" id="ANPE02000088">
    <property type="protein sequence ID" value="EMY35048.1"/>
    <property type="molecule type" value="Genomic_DNA"/>
</dbReference>
<dbReference type="RefSeq" id="WP_005268068.1">
    <property type="nucleotide sequence ID" value="NZ_ANPE02000088.1"/>
</dbReference>
<evidence type="ECO:0000256" key="2">
    <source>
        <dbReference type="ARBA" id="ARBA00022692"/>
    </source>
</evidence>
<dbReference type="AlphaFoldDB" id="N1V9T3"/>
<proteinExistence type="predicted"/>
<dbReference type="Gene3D" id="1.20.1250.20">
    <property type="entry name" value="MFS general substrate transporter like domains"/>
    <property type="match status" value="1"/>
</dbReference>
<feature type="transmembrane region" description="Helical" evidence="6">
    <location>
        <begin position="357"/>
        <end position="376"/>
    </location>
</feature>
<evidence type="ECO:0000256" key="4">
    <source>
        <dbReference type="ARBA" id="ARBA00023136"/>
    </source>
</evidence>
<keyword evidence="9" id="KW-1185">Reference proteome</keyword>
<evidence type="ECO:0000256" key="6">
    <source>
        <dbReference type="SAM" id="Phobius"/>
    </source>
</evidence>
<evidence type="ECO:0000259" key="7">
    <source>
        <dbReference type="PROSITE" id="PS50850"/>
    </source>
</evidence>
<feature type="transmembrane region" description="Helical" evidence="6">
    <location>
        <begin position="39"/>
        <end position="61"/>
    </location>
</feature>
<dbReference type="InterPro" id="IPR020846">
    <property type="entry name" value="MFS_dom"/>
</dbReference>
<feature type="transmembrane region" description="Helical" evidence="6">
    <location>
        <begin position="81"/>
        <end position="101"/>
    </location>
</feature>
<evidence type="ECO:0000256" key="3">
    <source>
        <dbReference type="ARBA" id="ARBA00022989"/>
    </source>
</evidence>
<evidence type="ECO:0000313" key="8">
    <source>
        <dbReference type="EMBL" id="EMY35048.1"/>
    </source>
</evidence>
<keyword evidence="3 6" id="KW-1133">Transmembrane helix</keyword>
<dbReference type="GO" id="GO:0022857">
    <property type="term" value="F:transmembrane transporter activity"/>
    <property type="evidence" value="ECO:0007669"/>
    <property type="project" value="InterPro"/>
</dbReference>
<feature type="transmembrane region" description="Helical" evidence="6">
    <location>
        <begin position="329"/>
        <end position="350"/>
    </location>
</feature>
<dbReference type="Proteomes" id="UP000010729">
    <property type="component" value="Unassembled WGS sequence"/>
</dbReference>
<comment type="subcellular location">
    <subcellularLocation>
        <location evidence="1">Cell membrane</location>
        <topology evidence="1">Multi-pass membrane protein</topology>
    </subcellularLocation>
</comment>
<accession>N1V9T3</accession>
<name>N1V9T3_9MICC</name>
<organism evidence="8 9">
    <name type="scientific">Arthrobacter crystallopoietes BAB-32</name>
    <dbReference type="NCBI Taxonomy" id="1246476"/>
    <lineage>
        <taxon>Bacteria</taxon>
        <taxon>Bacillati</taxon>
        <taxon>Actinomycetota</taxon>
        <taxon>Actinomycetes</taxon>
        <taxon>Micrococcales</taxon>
        <taxon>Micrococcaceae</taxon>
        <taxon>Crystallibacter</taxon>
    </lineage>
</organism>
<dbReference type="InterPro" id="IPR011701">
    <property type="entry name" value="MFS"/>
</dbReference>
<feature type="transmembrane region" description="Helical" evidence="6">
    <location>
        <begin position="430"/>
        <end position="447"/>
    </location>
</feature>
<dbReference type="Gene3D" id="1.20.1720.10">
    <property type="entry name" value="Multidrug resistance protein D"/>
    <property type="match status" value="1"/>
</dbReference>
<dbReference type="PANTHER" id="PTHR42718">
    <property type="entry name" value="MAJOR FACILITATOR SUPERFAMILY MULTIDRUG TRANSPORTER MFSC"/>
    <property type="match status" value="1"/>
</dbReference>
<feature type="transmembrane region" description="Helical" evidence="6">
    <location>
        <begin position="453"/>
        <end position="474"/>
    </location>
</feature>
<feature type="transmembrane region" description="Helical" evidence="6">
    <location>
        <begin position="138"/>
        <end position="155"/>
    </location>
</feature>
<comment type="caution">
    <text evidence="8">The sequence shown here is derived from an EMBL/GenBank/DDBJ whole genome shotgun (WGS) entry which is preliminary data.</text>
</comment>
<feature type="transmembrane region" description="Helical" evidence="6">
    <location>
        <begin position="250"/>
        <end position="273"/>
    </location>
</feature>
<dbReference type="PANTHER" id="PTHR42718:SF42">
    <property type="entry name" value="EXPORT PROTEIN"/>
    <property type="match status" value="1"/>
</dbReference>
<dbReference type="PROSITE" id="PS50850">
    <property type="entry name" value="MFS"/>
    <property type="match status" value="1"/>
</dbReference>
<feature type="compositionally biased region" description="Basic and acidic residues" evidence="5">
    <location>
        <begin position="501"/>
        <end position="518"/>
    </location>
</feature>
<evidence type="ECO:0000313" key="9">
    <source>
        <dbReference type="Proteomes" id="UP000010729"/>
    </source>
</evidence>
<dbReference type="CDD" id="cd17321">
    <property type="entry name" value="MFS_MMR_MDR_like"/>
    <property type="match status" value="1"/>
</dbReference>
<feature type="transmembrane region" description="Helical" evidence="6">
    <location>
        <begin position="108"/>
        <end position="132"/>
    </location>
</feature>
<protein>
    <submittedName>
        <fullName evidence="8">Arabinose efflux permease family protein</fullName>
    </submittedName>
</protein>
<dbReference type="Pfam" id="PF07690">
    <property type="entry name" value="MFS_1"/>
    <property type="match status" value="1"/>
</dbReference>
<feature type="transmembrane region" description="Helical" evidence="6">
    <location>
        <begin position="382"/>
        <end position="409"/>
    </location>
</feature>
<dbReference type="GO" id="GO:0005886">
    <property type="term" value="C:plasma membrane"/>
    <property type="evidence" value="ECO:0007669"/>
    <property type="project" value="UniProtKB-SubCell"/>
</dbReference>
<keyword evidence="2 6" id="KW-0812">Transmembrane</keyword>
<feature type="transmembrane region" description="Helical" evidence="6">
    <location>
        <begin position="224"/>
        <end position="244"/>
    </location>
</feature>
<feature type="domain" description="Major facilitator superfamily (MFS) profile" evidence="7">
    <location>
        <begin position="39"/>
        <end position="478"/>
    </location>
</feature>
<feature type="transmembrane region" description="Helical" evidence="6">
    <location>
        <begin position="167"/>
        <end position="186"/>
    </location>
</feature>
<evidence type="ECO:0000256" key="5">
    <source>
        <dbReference type="SAM" id="MobiDB-lite"/>
    </source>
</evidence>
<feature type="transmembrane region" description="Helical" evidence="6">
    <location>
        <begin position="192"/>
        <end position="212"/>
    </location>
</feature>